<protein>
    <submittedName>
        <fullName evidence="3">Uncharacterized protein</fullName>
    </submittedName>
</protein>
<evidence type="ECO:0000256" key="2">
    <source>
        <dbReference type="SAM" id="Phobius"/>
    </source>
</evidence>
<accession>A0A316V6J0</accession>
<dbReference type="PANTHER" id="PTHR42109:SF2">
    <property type="entry name" value="INTEGRAL MEMBRANE PROTEIN"/>
    <property type="match status" value="1"/>
</dbReference>
<dbReference type="EMBL" id="KZ819604">
    <property type="protein sequence ID" value="PWN33136.1"/>
    <property type="molecule type" value="Genomic_DNA"/>
</dbReference>
<evidence type="ECO:0000313" key="3">
    <source>
        <dbReference type="EMBL" id="PWN33136.1"/>
    </source>
</evidence>
<organism evidence="3 4">
    <name type="scientific">Meira miltonrushii</name>
    <dbReference type="NCBI Taxonomy" id="1280837"/>
    <lineage>
        <taxon>Eukaryota</taxon>
        <taxon>Fungi</taxon>
        <taxon>Dikarya</taxon>
        <taxon>Basidiomycota</taxon>
        <taxon>Ustilaginomycotina</taxon>
        <taxon>Exobasidiomycetes</taxon>
        <taxon>Exobasidiales</taxon>
        <taxon>Brachybasidiaceae</taxon>
        <taxon>Meira</taxon>
    </lineage>
</organism>
<feature type="transmembrane region" description="Helical" evidence="2">
    <location>
        <begin position="156"/>
        <end position="176"/>
    </location>
</feature>
<evidence type="ECO:0000313" key="4">
    <source>
        <dbReference type="Proteomes" id="UP000245771"/>
    </source>
</evidence>
<keyword evidence="2" id="KW-1133">Transmembrane helix</keyword>
<gene>
    <name evidence="3" type="ORF">FA14DRAFT_190323</name>
</gene>
<dbReference type="AlphaFoldDB" id="A0A316V6J0"/>
<feature type="compositionally biased region" description="Basic and acidic residues" evidence="1">
    <location>
        <begin position="287"/>
        <end position="297"/>
    </location>
</feature>
<name>A0A316V6J0_9BASI</name>
<feature type="transmembrane region" description="Helical" evidence="2">
    <location>
        <begin position="114"/>
        <end position="136"/>
    </location>
</feature>
<feature type="transmembrane region" description="Helical" evidence="2">
    <location>
        <begin position="197"/>
        <end position="222"/>
    </location>
</feature>
<feature type="transmembrane region" description="Helical" evidence="2">
    <location>
        <begin position="6"/>
        <end position="29"/>
    </location>
</feature>
<feature type="transmembrane region" description="Helical" evidence="2">
    <location>
        <begin position="41"/>
        <end position="64"/>
    </location>
</feature>
<dbReference type="GeneID" id="37023568"/>
<evidence type="ECO:0000256" key="1">
    <source>
        <dbReference type="SAM" id="MobiDB-lite"/>
    </source>
</evidence>
<dbReference type="RefSeq" id="XP_025353438.1">
    <property type="nucleotide sequence ID" value="XM_025501787.1"/>
</dbReference>
<reference evidence="3 4" key="1">
    <citation type="journal article" date="2018" name="Mol. Biol. Evol.">
        <title>Broad Genomic Sampling Reveals a Smut Pathogenic Ancestry of the Fungal Clade Ustilaginomycotina.</title>
        <authorList>
            <person name="Kijpornyongpan T."/>
            <person name="Mondo S.J."/>
            <person name="Barry K."/>
            <person name="Sandor L."/>
            <person name="Lee J."/>
            <person name="Lipzen A."/>
            <person name="Pangilinan J."/>
            <person name="LaButti K."/>
            <person name="Hainaut M."/>
            <person name="Henrissat B."/>
            <person name="Grigoriev I.V."/>
            <person name="Spatafora J.W."/>
            <person name="Aime M.C."/>
        </authorList>
    </citation>
    <scope>NUCLEOTIDE SEQUENCE [LARGE SCALE GENOMIC DNA]</scope>
    <source>
        <strain evidence="3 4">MCA 3882</strain>
    </source>
</reference>
<dbReference type="Proteomes" id="UP000245771">
    <property type="component" value="Unassembled WGS sequence"/>
</dbReference>
<sequence length="297" mass="33092">MTLNAFGISSTLFLILYALLFIFLMFNYATKRFTLRSRWSLILFHVTLRLAAQSVGLAFSLIGFKAVSLLIASLVLSAEGYFSLVLCVTRLLISWQRHYLPEKHSCIIRSPINAIHWILNAGNVLIITGGNFLASGKGDSASENWNTNTHLTASKIMRGTGQGICLATAIFLYGCLFFTLRRAHSRNATKEEVQARIVLVILAITFPFMMIRGVFGILQGVIDSLNYYYPGIYNSDGFTSDFVVKEAVLTTMTEWCTCTLLLSTSLLRATKKESQHTSTDEDDHEEEGAVKSDAEEK</sequence>
<proteinExistence type="predicted"/>
<feature type="region of interest" description="Disordered" evidence="1">
    <location>
        <begin position="273"/>
        <end position="297"/>
    </location>
</feature>
<keyword evidence="2" id="KW-0812">Transmembrane</keyword>
<feature type="transmembrane region" description="Helical" evidence="2">
    <location>
        <begin position="70"/>
        <end position="93"/>
    </location>
</feature>
<dbReference type="InParanoid" id="A0A316V6J0"/>
<dbReference type="OrthoDB" id="2560628at2759"/>
<keyword evidence="4" id="KW-1185">Reference proteome</keyword>
<dbReference type="PANTHER" id="PTHR42109">
    <property type="entry name" value="UNPLACED GENOMIC SCAFFOLD UM_SCAF_CONTIG_1.265, WHOLE GENOME SHOTGUN SEQUENCE"/>
    <property type="match status" value="1"/>
</dbReference>
<keyword evidence="2" id="KW-0472">Membrane</keyword>